<keyword evidence="2" id="KW-0560">Oxidoreductase</keyword>
<dbReference type="OrthoDB" id="6187633at2"/>
<name>A0A4R5W3L4_9BURK</name>
<dbReference type="Gene3D" id="3.40.605.10">
    <property type="entry name" value="Aldehyde Dehydrogenase, Chain A, domain 1"/>
    <property type="match status" value="1"/>
</dbReference>
<dbReference type="InterPro" id="IPR016160">
    <property type="entry name" value="Ald_DH_CS_CYS"/>
</dbReference>
<dbReference type="FunFam" id="3.40.309.10:FF:000004">
    <property type="entry name" value="Succinate-semialdehyde dehydrogenase I"/>
    <property type="match status" value="1"/>
</dbReference>
<evidence type="ECO:0000259" key="3">
    <source>
        <dbReference type="Pfam" id="PF00171"/>
    </source>
</evidence>
<evidence type="ECO:0000313" key="5">
    <source>
        <dbReference type="Proteomes" id="UP000294829"/>
    </source>
</evidence>
<dbReference type="GO" id="GO:0004777">
    <property type="term" value="F:succinate-semialdehyde dehydrogenase (NAD+) activity"/>
    <property type="evidence" value="ECO:0007669"/>
    <property type="project" value="TreeGrafter"/>
</dbReference>
<dbReference type="PANTHER" id="PTHR43353">
    <property type="entry name" value="SUCCINATE-SEMIALDEHYDE DEHYDROGENASE, MITOCHONDRIAL"/>
    <property type="match status" value="1"/>
</dbReference>
<sequence>MSTATGLTLNDPTLFKNQIFINDDWHNAAQQFEVRNPANGNLLAQVANATVEQAQTAIDVAQAAFPEWAAKTGKQRAEVLRKWFDLILQHTEDLAHILTAEQGKPITEARGEVVYAASFVEWFAEEAKRVSGEVMSSTWTDKRMVVIKQPIGVCAAITPWNFPLGMITRKVAPAIAAGCSIVIKPAEQTPLSALALVELAKRAGLPAGVLSVITADSHNSIEIGKLLCASKTVRHISFTGSTPVGRILMQQSAPTVKKLALELGGHAPFIVFGDADLDAAVEGAVASKYRNAGQTCVCTNRFYVHSSLYDAFVSKLADKVKTIQVGNGMTEGVLQGPLIDGQAVEKVSQHVQDAVSKGATLVAGGKAHALGGYFYEPTLLANVSNDMQIMSEETFGPVAAVMKFETEAEVIKAANDTDFGLASYFYSRDIGRIWRVAEKLDYGMVGINTGLISNEVAPFGGVKQSGLGREGSRFGMDEYLEMKYLCMGGI</sequence>
<dbReference type="InterPro" id="IPR010102">
    <property type="entry name" value="Succ_semiAld_DH"/>
</dbReference>
<dbReference type="PANTHER" id="PTHR43353:SF5">
    <property type="entry name" value="SUCCINATE-SEMIALDEHYDE DEHYDROGENASE, MITOCHONDRIAL"/>
    <property type="match status" value="1"/>
</dbReference>
<dbReference type="InterPro" id="IPR016161">
    <property type="entry name" value="Ald_DH/histidinol_DH"/>
</dbReference>
<dbReference type="SUPFAM" id="SSF53720">
    <property type="entry name" value="ALDH-like"/>
    <property type="match status" value="1"/>
</dbReference>
<proteinExistence type="inferred from homology"/>
<dbReference type="InterPro" id="IPR016163">
    <property type="entry name" value="Ald_DH_C"/>
</dbReference>
<dbReference type="EMBL" id="SMYL01000002">
    <property type="protein sequence ID" value="TDK67172.1"/>
    <property type="molecule type" value="Genomic_DNA"/>
</dbReference>
<evidence type="ECO:0000256" key="2">
    <source>
        <dbReference type="ARBA" id="ARBA00023002"/>
    </source>
</evidence>
<evidence type="ECO:0000256" key="1">
    <source>
        <dbReference type="ARBA" id="ARBA00009986"/>
    </source>
</evidence>
<organism evidence="4 5">
    <name type="scientific">Sapientia aquatica</name>
    <dbReference type="NCBI Taxonomy" id="1549640"/>
    <lineage>
        <taxon>Bacteria</taxon>
        <taxon>Pseudomonadati</taxon>
        <taxon>Pseudomonadota</taxon>
        <taxon>Betaproteobacteria</taxon>
        <taxon>Burkholderiales</taxon>
        <taxon>Oxalobacteraceae</taxon>
        <taxon>Sapientia</taxon>
    </lineage>
</organism>
<dbReference type="GO" id="GO:0009450">
    <property type="term" value="P:gamma-aminobutyric acid catabolic process"/>
    <property type="evidence" value="ECO:0007669"/>
    <property type="project" value="InterPro"/>
</dbReference>
<gene>
    <name evidence="4" type="ORF">E2I14_05260</name>
</gene>
<dbReference type="CDD" id="cd07103">
    <property type="entry name" value="ALDH_F5_SSADH_GabD"/>
    <property type="match status" value="1"/>
</dbReference>
<dbReference type="InterPro" id="IPR015590">
    <property type="entry name" value="Aldehyde_DH_dom"/>
</dbReference>
<dbReference type="Gene3D" id="3.40.309.10">
    <property type="entry name" value="Aldehyde Dehydrogenase, Chain A, domain 2"/>
    <property type="match status" value="1"/>
</dbReference>
<evidence type="ECO:0000313" key="4">
    <source>
        <dbReference type="EMBL" id="TDK67172.1"/>
    </source>
</evidence>
<protein>
    <submittedName>
        <fullName evidence="4">NAD-dependent succinate-semialdehyde dehydrogenase</fullName>
    </submittedName>
</protein>
<dbReference type="Pfam" id="PF00171">
    <property type="entry name" value="Aldedh"/>
    <property type="match status" value="1"/>
</dbReference>
<reference evidence="4 5" key="1">
    <citation type="submission" date="2019-03" db="EMBL/GenBank/DDBJ databases">
        <title>Sapientia aquatica gen. nov., sp. nov., isolated from a crater lake.</title>
        <authorList>
            <person name="Felfoldi T."/>
            <person name="Szabo A."/>
            <person name="Toth E."/>
            <person name="Schumann P."/>
            <person name="Keki Z."/>
            <person name="Marialigeti K."/>
            <person name="Mathe I."/>
        </authorList>
    </citation>
    <scope>NUCLEOTIDE SEQUENCE [LARGE SCALE GENOMIC DNA]</scope>
    <source>
        <strain evidence="4 5">SA-152</strain>
    </source>
</reference>
<dbReference type="AlphaFoldDB" id="A0A4R5W3L4"/>
<accession>A0A4R5W3L4</accession>
<comment type="caution">
    <text evidence="4">The sequence shown here is derived from an EMBL/GenBank/DDBJ whole genome shotgun (WGS) entry which is preliminary data.</text>
</comment>
<keyword evidence="5" id="KW-1185">Reference proteome</keyword>
<dbReference type="FunFam" id="3.40.605.10:FF:000005">
    <property type="entry name" value="Succinate-semialdehyde dehydrogenase I"/>
    <property type="match status" value="1"/>
</dbReference>
<comment type="similarity">
    <text evidence="1">Belongs to the aldehyde dehydrogenase family.</text>
</comment>
<dbReference type="RefSeq" id="WP_133326155.1">
    <property type="nucleotide sequence ID" value="NZ_SMYL01000002.1"/>
</dbReference>
<dbReference type="InterPro" id="IPR016162">
    <property type="entry name" value="Ald_DH_N"/>
</dbReference>
<dbReference type="PROSITE" id="PS00070">
    <property type="entry name" value="ALDEHYDE_DEHYDR_CYS"/>
    <property type="match status" value="1"/>
</dbReference>
<feature type="domain" description="Aldehyde dehydrogenase" evidence="3">
    <location>
        <begin position="27"/>
        <end position="484"/>
    </location>
</feature>
<dbReference type="Proteomes" id="UP000294829">
    <property type="component" value="Unassembled WGS sequence"/>
</dbReference>
<dbReference type="InterPro" id="IPR050740">
    <property type="entry name" value="Aldehyde_DH_Superfamily"/>
</dbReference>
<dbReference type="NCBIfam" id="TIGR01780">
    <property type="entry name" value="SSADH"/>
    <property type="match status" value="1"/>
</dbReference>